<dbReference type="CDD" id="cd01392">
    <property type="entry name" value="HTH_LacI"/>
    <property type="match status" value="1"/>
</dbReference>
<sequence>MTGSRVSEKTSGIRDVAALAGVSPTTVSHVLNQTPHTRVSEETAARVRAAAEELGYRPNRLARGLRTQASDMIGLLTEEIATTPHAGRIILGAQEEASRRNLTLAIINSELHPDPEMDESQIQAFLDRQADGIIYATVYHDVIEAPENLLMRPAALIGARDTAGSIPAVLPDERGGAASVVDMLVARGHRRIGFAASADDVPATRGRLQGYLDGMARAGLSTDGLIVEGGSDARGGYRATLALLEREPTAVFCYNDRMAMGAYRAAADRGLQIPSDLSVVGFDDQAPLPESLFPALTTVALPHYEMGAWAVAALADLIQGTRDGQPRAADPEVLECPLIERDSVAPPRRRAAA</sequence>
<dbReference type="InterPro" id="IPR000843">
    <property type="entry name" value="HTH_LacI"/>
</dbReference>
<keyword evidence="1" id="KW-0678">Repressor</keyword>
<evidence type="ECO:0000256" key="4">
    <source>
        <dbReference type="ARBA" id="ARBA00023163"/>
    </source>
</evidence>
<evidence type="ECO:0000313" key="7">
    <source>
        <dbReference type="Proteomes" id="UP001260072"/>
    </source>
</evidence>
<dbReference type="Pfam" id="PF00356">
    <property type="entry name" value="LacI"/>
    <property type="match status" value="1"/>
</dbReference>
<dbReference type="InterPro" id="IPR010982">
    <property type="entry name" value="Lambda_DNA-bd_dom_sf"/>
</dbReference>
<comment type="caution">
    <text evidence="6">The sequence shown here is derived from an EMBL/GenBank/DDBJ whole genome shotgun (WGS) entry which is preliminary data.</text>
</comment>
<dbReference type="PROSITE" id="PS00356">
    <property type="entry name" value="HTH_LACI_1"/>
    <property type="match status" value="1"/>
</dbReference>
<dbReference type="Gene3D" id="3.40.50.2300">
    <property type="match status" value="2"/>
</dbReference>
<reference evidence="7" key="1">
    <citation type="submission" date="2023-07" db="EMBL/GenBank/DDBJ databases">
        <title>Description of three actinobacteria isolated from air of manufacturing shop in a pharmaceutical factory.</title>
        <authorList>
            <person name="Zhang D.-F."/>
        </authorList>
    </citation>
    <scope>NUCLEOTIDE SEQUENCE [LARGE SCALE GENOMIC DNA]</scope>
    <source>
        <strain evidence="7">CCTCC AB 2011122</strain>
    </source>
</reference>
<proteinExistence type="predicted"/>
<gene>
    <name evidence="6" type="ORF">RH861_04265</name>
</gene>
<dbReference type="EMBL" id="JAVKGS010000001">
    <property type="protein sequence ID" value="MDR5691272.1"/>
    <property type="molecule type" value="Genomic_DNA"/>
</dbReference>
<dbReference type="RefSeq" id="WP_310519899.1">
    <property type="nucleotide sequence ID" value="NZ_BAABBS010000003.1"/>
</dbReference>
<dbReference type="Gene3D" id="1.10.260.40">
    <property type="entry name" value="lambda repressor-like DNA-binding domains"/>
    <property type="match status" value="1"/>
</dbReference>
<evidence type="ECO:0000256" key="1">
    <source>
        <dbReference type="ARBA" id="ARBA00022491"/>
    </source>
</evidence>
<dbReference type="InterPro" id="IPR046335">
    <property type="entry name" value="LacI/GalR-like_sensor"/>
</dbReference>
<dbReference type="SUPFAM" id="SSF53822">
    <property type="entry name" value="Periplasmic binding protein-like I"/>
    <property type="match status" value="1"/>
</dbReference>
<evidence type="ECO:0000256" key="2">
    <source>
        <dbReference type="ARBA" id="ARBA00023015"/>
    </source>
</evidence>
<keyword evidence="7" id="KW-1185">Reference proteome</keyword>
<name>A0ABU1FHP7_9MICO</name>
<keyword evidence="4" id="KW-0804">Transcription</keyword>
<dbReference type="PROSITE" id="PS50932">
    <property type="entry name" value="HTH_LACI_2"/>
    <property type="match status" value="1"/>
</dbReference>
<evidence type="ECO:0000313" key="6">
    <source>
        <dbReference type="EMBL" id="MDR5691272.1"/>
    </source>
</evidence>
<keyword evidence="3 6" id="KW-0238">DNA-binding</keyword>
<accession>A0ABU1FHP7</accession>
<evidence type="ECO:0000259" key="5">
    <source>
        <dbReference type="PROSITE" id="PS50932"/>
    </source>
</evidence>
<dbReference type="PANTHER" id="PTHR30146:SF148">
    <property type="entry name" value="HTH-TYPE TRANSCRIPTIONAL REPRESSOR PURR-RELATED"/>
    <property type="match status" value="1"/>
</dbReference>
<keyword evidence="2" id="KW-0805">Transcription regulation</keyword>
<dbReference type="SMART" id="SM00354">
    <property type="entry name" value="HTH_LACI"/>
    <property type="match status" value="1"/>
</dbReference>
<evidence type="ECO:0000256" key="3">
    <source>
        <dbReference type="ARBA" id="ARBA00023125"/>
    </source>
</evidence>
<dbReference type="PANTHER" id="PTHR30146">
    <property type="entry name" value="LACI-RELATED TRANSCRIPTIONAL REPRESSOR"/>
    <property type="match status" value="1"/>
</dbReference>
<feature type="domain" description="HTH lacI-type" evidence="5">
    <location>
        <begin position="11"/>
        <end position="67"/>
    </location>
</feature>
<dbReference type="GO" id="GO:0003677">
    <property type="term" value="F:DNA binding"/>
    <property type="evidence" value="ECO:0007669"/>
    <property type="project" value="UniProtKB-KW"/>
</dbReference>
<dbReference type="CDD" id="cd06288">
    <property type="entry name" value="PBP1_sucrose_transcription_regulator"/>
    <property type="match status" value="1"/>
</dbReference>
<dbReference type="Proteomes" id="UP001260072">
    <property type="component" value="Unassembled WGS sequence"/>
</dbReference>
<dbReference type="SUPFAM" id="SSF47413">
    <property type="entry name" value="lambda repressor-like DNA-binding domains"/>
    <property type="match status" value="1"/>
</dbReference>
<protein>
    <submittedName>
        <fullName evidence="6">LacI family DNA-binding transcriptional regulator</fullName>
    </submittedName>
</protein>
<dbReference type="InterPro" id="IPR028082">
    <property type="entry name" value="Peripla_BP_I"/>
</dbReference>
<dbReference type="Pfam" id="PF13377">
    <property type="entry name" value="Peripla_BP_3"/>
    <property type="match status" value="1"/>
</dbReference>
<organism evidence="6 7">
    <name type="scientific">Agromyces indicus</name>
    <dbReference type="NCBI Taxonomy" id="758919"/>
    <lineage>
        <taxon>Bacteria</taxon>
        <taxon>Bacillati</taxon>
        <taxon>Actinomycetota</taxon>
        <taxon>Actinomycetes</taxon>
        <taxon>Micrococcales</taxon>
        <taxon>Microbacteriaceae</taxon>
        <taxon>Agromyces</taxon>
    </lineage>
</organism>